<dbReference type="OrthoDB" id="424610at2759"/>
<evidence type="ECO:0000256" key="7">
    <source>
        <dbReference type="ARBA" id="ARBA00022801"/>
    </source>
</evidence>
<evidence type="ECO:0000256" key="4">
    <source>
        <dbReference type="ARBA" id="ARBA00022525"/>
    </source>
</evidence>
<dbReference type="PANTHER" id="PTHR38050">
    <property type="match status" value="1"/>
</dbReference>
<keyword evidence="7" id="KW-0378">Hydrolase</keyword>
<accession>A0A229XB35</accession>
<comment type="caution">
    <text evidence="12">The sequence shown here is derived from an EMBL/GenBank/DDBJ whole genome shotgun (WGS) entry which is preliminary data.</text>
</comment>
<evidence type="ECO:0000256" key="9">
    <source>
        <dbReference type="ARBA" id="ARBA00023326"/>
    </source>
</evidence>
<keyword evidence="5" id="KW-0858">Xylan degradation</keyword>
<dbReference type="GO" id="GO:0030600">
    <property type="term" value="F:feruloyl esterase activity"/>
    <property type="evidence" value="ECO:0007669"/>
    <property type="project" value="UniProtKB-EC"/>
</dbReference>
<comment type="subcellular location">
    <subcellularLocation>
        <location evidence="1">Secreted</location>
    </subcellularLocation>
</comment>
<name>A0A229XB35_9EURO</name>
<comment type="catalytic activity">
    <reaction evidence="10">
        <text>feruloyl-polysaccharide + H2O = ferulate + polysaccharide.</text>
        <dbReference type="EC" id="3.1.1.73"/>
    </reaction>
</comment>
<dbReference type="EMBL" id="NIDN02000003">
    <property type="protein sequence ID" value="RLM01618.1"/>
    <property type="molecule type" value="Genomic_DNA"/>
</dbReference>
<evidence type="ECO:0000256" key="8">
    <source>
        <dbReference type="ARBA" id="ARBA00023277"/>
    </source>
</evidence>
<evidence type="ECO:0000313" key="12">
    <source>
        <dbReference type="EMBL" id="RLM01618.1"/>
    </source>
</evidence>
<evidence type="ECO:0000256" key="1">
    <source>
        <dbReference type="ARBA" id="ARBA00004613"/>
    </source>
</evidence>
<keyword evidence="13" id="KW-1185">Reference proteome</keyword>
<gene>
    <name evidence="12" type="ORF">CFD26_105330</name>
</gene>
<evidence type="ECO:0000256" key="11">
    <source>
        <dbReference type="SAM" id="SignalP"/>
    </source>
</evidence>
<dbReference type="AlphaFoldDB" id="A0A229XB35"/>
<evidence type="ECO:0000313" key="13">
    <source>
        <dbReference type="Proteomes" id="UP000215289"/>
    </source>
</evidence>
<evidence type="ECO:0000256" key="6">
    <source>
        <dbReference type="ARBA" id="ARBA00022729"/>
    </source>
</evidence>
<keyword evidence="6 11" id="KW-0732">Signal</keyword>
<keyword evidence="4" id="KW-0964">Secreted</keyword>
<dbReference type="InterPro" id="IPR043595">
    <property type="entry name" value="FaeB/C/D"/>
</dbReference>
<evidence type="ECO:0000256" key="10">
    <source>
        <dbReference type="ARBA" id="ARBA00034075"/>
    </source>
</evidence>
<sequence length="313" mass="33782">MKAYLAILLSIASLATAAGSAGCGKSLPKHQGAGGSYPTDFTTSDGTQRSYIIHIPSNYDVNRAIPLIFSFHGRTKTAESQEQLSQFSNEAWNPDAIAVYPQGLNDQWQGDPASSGVDDVAFTMEMLDHFEERYCIDSSRVYAAGKSNGGGFTNLLACDATASKRIAAFAPVSGAYYQDVPEEDACNAETAPIECNPGRCPIPIIEFHGTADTTIPYNGGGRRGKCLPSVPHFVQEWAKRDGLGLQNQTTSLYDGNVVEYQYGSGEALGAVTHYRIEGLGHDWPSVDPNSDNPDGTFLDATPIIMDFFSRWTL</sequence>
<dbReference type="SUPFAM" id="SSF53474">
    <property type="entry name" value="alpha/beta-Hydrolases"/>
    <property type="match status" value="1"/>
</dbReference>
<reference evidence="12 13" key="1">
    <citation type="submission" date="2018-08" db="EMBL/GenBank/DDBJ databases">
        <title>Draft genome sequences of two Aspergillus turcosus clinical strains isolated from bronchoalveolar lavage fluid: one azole-susceptible and the other azole-resistant.</title>
        <authorList>
            <person name="Parent-Michaud M."/>
            <person name="Dufresne P.J."/>
            <person name="Fournier E."/>
            <person name="Martineau C."/>
            <person name="Moreira S."/>
            <person name="Perkins V."/>
            <person name="De Repentigny L."/>
            <person name="Dufresne S.F."/>
        </authorList>
    </citation>
    <scope>NUCLEOTIDE SEQUENCE [LARGE SCALE GENOMIC DNA]</scope>
    <source>
        <strain evidence="12">HMR AF 1038</strain>
    </source>
</reference>
<organism evidence="12 13">
    <name type="scientific">Aspergillus turcosus</name>
    <dbReference type="NCBI Taxonomy" id="1245748"/>
    <lineage>
        <taxon>Eukaryota</taxon>
        <taxon>Fungi</taxon>
        <taxon>Dikarya</taxon>
        <taxon>Ascomycota</taxon>
        <taxon>Pezizomycotina</taxon>
        <taxon>Eurotiomycetes</taxon>
        <taxon>Eurotiomycetidae</taxon>
        <taxon>Eurotiales</taxon>
        <taxon>Aspergillaceae</taxon>
        <taxon>Aspergillus</taxon>
        <taxon>Aspergillus subgen. Fumigati</taxon>
    </lineage>
</organism>
<dbReference type="Proteomes" id="UP000215289">
    <property type="component" value="Unassembled WGS sequence"/>
</dbReference>
<feature type="chain" id="PRO_5011911725" description="Probable feruloyl esterase C" evidence="11">
    <location>
        <begin position="18"/>
        <end position="313"/>
    </location>
</feature>
<keyword evidence="8" id="KW-0119">Carbohydrate metabolism</keyword>
<dbReference type="GO" id="GO:0045493">
    <property type="term" value="P:xylan catabolic process"/>
    <property type="evidence" value="ECO:0007669"/>
    <property type="project" value="UniProtKB-KW"/>
</dbReference>
<dbReference type="PANTHER" id="PTHR38050:SF2">
    <property type="entry name" value="FERULOYL ESTERASE C-RELATED"/>
    <property type="match status" value="1"/>
</dbReference>
<evidence type="ECO:0000256" key="2">
    <source>
        <dbReference type="ARBA" id="ARBA00013091"/>
    </source>
</evidence>
<dbReference type="EC" id="3.1.1.73" evidence="2"/>
<keyword evidence="9" id="KW-0624">Polysaccharide degradation</keyword>
<feature type="signal peptide" evidence="11">
    <location>
        <begin position="1"/>
        <end position="17"/>
    </location>
</feature>
<evidence type="ECO:0000256" key="3">
    <source>
        <dbReference type="ARBA" id="ARBA00021566"/>
    </source>
</evidence>
<evidence type="ECO:0000256" key="5">
    <source>
        <dbReference type="ARBA" id="ARBA00022651"/>
    </source>
</evidence>
<protein>
    <recommendedName>
        <fullName evidence="3">Probable feruloyl esterase C</fullName>
        <ecNumber evidence="2">3.1.1.73</ecNumber>
    </recommendedName>
</protein>
<dbReference type="InterPro" id="IPR029058">
    <property type="entry name" value="AB_hydrolase_fold"/>
</dbReference>
<dbReference type="Gene3D" id="3.40.50.1820">
    <property type="entry name" value="alpha/beta hydrolase"/>
    <property type="match status" value="1"/>
</dbReference>
<dbReference type="STRING" id="1245748.A0A229XB35"/>
<dbReference type="GO" id="GO:0005576">
    <property type="term" value="C:extracellular region"/>
    <property type="evidence" value="ECO:0007669"/>
    <property type="project" value="UniProtKB-SubCell"/>
</dbReference>
<dbReference type="PROSITE" id="PS51257">
    <property type="entry name" value="PROKAR_LIPOPROTEIN"/>
    <property type="match status" value="1"/>
</dbReference>
<proteinExistence type="predicted"/>